<dbReference type="Pfam" id="PF00109">
    <property type="entry name" value="ketoacyl-synt"/>
    <property type="match status" value="1"/>
</dbReference>
<dbReference type="PANTHER" id="PTHR11712">
    <property type="entry name" value="POLYKETIDE SYNTHASE-RELATED"/>
    <property type="match status" value="1"/>
</dbReference>
<organism evidence="6 7">
    <name type="scientific">Lichenicola cladoniae</name>
    <dbReference type="NCBI Taxonomy" id="1484109"/>
    <lineage>
        <taxon>Bacteria</taxon>
        <taxon>Pseudomonadati</taxon>
        <taxon>Pseudomonadota</taxon>
        <taxon>Alphaproteobacteria</taxon>
        <taxon>Acetobacterales</taxon>
        <taxon>Acetobacteraceae</taxon>
        <taxon>Lichenicola</taxon>
    </lineage>
</organism>
<dbReference type="EMBL" id="CP053708">
    <property type="protein sequence ID" value="QKE91237.1"/>
    <property type="molecule type" value="Genomic_DNA"/>
</dbReference>
<dbReference type="RefSeq" id="WP_171833239.1">
    <property type="nucleotide sequence ID" value="NZ_CP053708.1"/>
</dbReference>
<keyword evidence="2 3" id="KW-0808">Transferase</keyword>
<keyword evidence="7" id="KW-1185">Reference proteome</keyword>
<comment type="similarity">
    <text evidence="1 3">Belongs to the thiolase-like superfamily. Beta-ketoacyl-ACP synthases family.</text>
</comment>
<dbReference type="PROSITE" id="PS52004">
    <property type="entry name" value="KS3_2"/>
    <property type="match status" value="1"/>
</dbReference>
<dbReference type="InterPro" id="IPR000794">
    <property type="entry name" value="Beta-ketoacyl_synthase"/>
</dbReference>
<evidence type="ECO:0000313" key="6">
    <source>
        <dbReference type="EMBL" id="QKE91237.1"/>
    </source>
</evidence>
<dbReference type="GO" id="GO:0006633">
    <property type="term" value="P:fatty acid biosynthetic process"/>
    <property type="evidence" value="ECO:0007669"/>
    <property type="project" value="InterPro"/>
</dbReference>
<evidence type="ECO:0000256" key="2">
    <source>
        <dbReference type="ARBA" id="ARBA00022679"/>
    </source>
</evidence>
<dbReference type="NCBIfam" id="NF006618">
    <property type="entry name" value="PRK09185.1"/>
    <property type="match status" value="1"/>
</dbReference>
<dbReference type="CDD" id="cd00834">
    <property type="entry name" value="KAS_I_II"/>
    <property type="match status" value="1"/>
</dbReference>
<dbReference type="GO" id="GO:0004315">
    <property type="term" value="F:3-oxoacyl-[acyl-carrier-protein] synthase activity"/>
    <property type="evidence" value="ECO:0007669"/>
    <property type="project" value="InterPro"/>
</dbReference>
<evidence type="ECO:0000313" key="7">
    <source>
        <dbReference type="Proteomes" id="UP000500767"/>
    </source>
</evidence>
<feature type="region of interest" description="Disordered" evidence="4">
    <location>
        <begin position="239"/>
        <end position="267"/>
    </location>
</feature>
<dbReference type="InterPro" id="IPR014030">
    <property type="entry name" value="Ketoacyl_synth_N"/>
</dbReference>
<dbReference type="InterPro" id="IPR014031">
    <property type="entry name" value="Ketoacyl_synth_C"/>
</dbReference>
<evidence type="ECO:0000259" key="5">
    <source>
        <dbReference type="PROSITE" id="PS52004"/>
    </source>
</evidence>
<dbReference type="AlphaFoldDB" id="A0A6M8HSQ7"/>
<dbReference type="InterPro" id="IPR020841">
    <property type="entry name" value="PKS_Beta-ketoAc_synthase_dom"/>
</dbReference>
<gene>
    <name evidence="6" type="ORF">HN018_15350</name>
</gene>
<dbReference type="KEGG" id="lck:HN018_15350"/>
<dbReference type="PANTHER" id="PTHR11712:SF320">
    <property type="entry name" value="BETA-KETOACYL SYNTHASE"/>
    <property type="match status" value="1"/>
</dbReference>
<accession>A0A6M8HSQ7</accession>
<protein>
    <submittedName>
        <fullName evidence="6">Beta-ketoacyl-[acyl-carrier-protein] synthase family protein</fullName>
    </submittedName>
</protein>
<name>A0A6M8HSQ7_9PROT</name>
<feature type="domain" description="Ketosynthase family 3 (KS3)" evidence="5">
    <location>
        <begin position="1"/>
        <end position="398"/>
    </location>
</feature>
<dbReference type="GO" id="GO:0005829">
    <property type="term" value="C:cytosol"/>
    <property type="evidence" value="ECO:0007669"/>
    <property type="project" value="TreeGrafter"/>
</dbReference>
<dbReference type="InterPro" id="IPR016039">
    <property type="entry name" value="Thiolase-like"/>
</dbReference>
<sequence>MQPLEITAGTAISAMGRGVDATLDALRTRRSGLRPTDFGGIAEGHIGRVDGVEAHALPAALAKYDCRNNRLADMALNTDGFSSAVAEARAHYGADRVAVVLGTSTSGILSGEDAYRDRDPDTGRLPAGFDHEHTQDLFSLARYVRAVLDLRGPAFVVSTACASASKSFIDAHHLIEAGVCDAAVVGGADSLCRMTMRGFAALELISPSPCRPCDAARTGISIGEAAGFALLERSGARPAGSQSGIRASMLGHGASSDGHHMSSPHPRGEGAILAMRQALARAGLEPGAIDYINLHGTGTRANDAMEDVAVTELFGAATDCSSTKGWTGHTLGASGILETMIAALCITHGFKPGCLGVSQVDPAFRSKVLFDNLEGPVHRVMSNSFGFGGINCSLIFGPAA</sequence>
<evidence type="ECO:0000256" key="4">
    <source>
        <dbReference type="SAM" id="MobiDB-lite"/>
    </source>
</evidence>
<proteinExistence type="inferred from homology"/>
<reference evidence="6 7" key="1">
    <citation type="journal article" date="2014" name="World J. Microbiol. Biotechnol.">
        <title>Biodiversity and physiological characteristics of Antarctic and Arctic lichens-associated bacteria.</title>
        <authorList>
            <person name="Lee Y.M."/>
            <person name="Kim E.H."/>
            <person name="Lee H.K."/>
            <person name="Hong S.G."/>
        </authorList>
    </citation>
    <scope>NUCLEOTIDE SEQUENCE [LARGE SCALE GENOMIC DNA]</scope>
    <source>
        <strain evidence="6 7">PAMC 26569</strain>
    </source>
</reference>
<evidence type="ECO:0000256" key="3">
    <source>
        <dbReference type="RuleBase" id="RU003694"/>
    </source>
</evidence>
<dbReference type="Gene3D" id="3.40.47.10">
    <property type="match status" value="1"/>
</dbReference>
<dbReference type="Pfam" id="PF02801">
    <property type="entry name" value="Ketoacyl-synt_C"/>
    <property type="match status" value="1"/>
</dbReference>
<dbReference type="SMART" id="SM00825">
    <property type="entry name" value="PKS_KS"/>
    <property type="match status" value="1"/>
</dbReference>
<dbReference type="PROSITE" id="PS00606">
    <property type="entry name" value="KS3_1"/>
    <property type="match status" value="1"/>
</dbReference>
<dbReference type="Proteomes" id="UP000500767">
    <property type="component" value="Chromosome"/>
</dbReference>
<dbReference type="InterPro" id="IPR018201">
    <property type="entry name" value="Ketoacyl_synth_AS"/>
</dbReference>
<evidence type="ECO:0000256" key="1">
    <source>
        <dbReference type="ARBA" id="ARBA00008467"/>
    </source>
</evidence>
<dbReference type="SUPFAM" id="SSF53901">
    <property type="entry name" value="Thiolase-like"/>
    <property type="match status" value="2"/>
</dbReference>